<gene>
    <name evidence="3" type="ORF">SSX86_005641</name>
</gene>
<feature type="chain" id="PRO_5042938530" description="BURP domain-containing protein" evidence="1">
    <location>
        <begin position="26"/>
        <end position="275"/>
    </location>
</feature>
<dbReference type="Pfam" id="PF03181">
    <property type="entry name" value="BURP"/>
    <property type="match status" value="1"/>
</dbReference>
<dbReference type="InterPro" id="IPR044816">
    <property type="entry name" value="BURP"/>
</dbReference>
<comment type="caution">
    <text evidence="3">The sequence shown here is derived from an EMBL/GenBank/DDBJ whole genome shotgun (WGS) entry which is preliminary data.</text>
</comment>
<sequence length="275" mass="31364">MEMKNFASFLWCVLLILQSSLGSHGQEIYAKTSRNDPNNVVKPKQHRDDPTLSVFFKVNDLYLGKKMPIYFATNDKSNRAYLLSQQEVDSIPFSSKKLPYLLKFFSISNTSPQAEAMKTTLNLCEHKPKEDEFKFCVTSLESMLNMTREIFGLVKPKVLTTKIFNSNHTLFQWYTFVEKPVEIYNLSKMVACHAKAYPYLVYYCHGQKGHLTNRVFKIALGGENGERVEAVAICHMDTSTWDPEHVAFRVLGGRPGGFPVCHFLPADNLVWVASS</sequence>
<dbReference type="PANTHER" id="PTHR31236:SF67">
    <property type="entry name" value="BURP DOMAIN-CONTAINING PROTEIN"/>
    <property type="match status" value="1"/>
</dbReference>
<dbReference type="AlphaFoldDB" id="A0AAP0DUB3"/>
<proteinExistence type="predicted"/>
<dbReference type="PROSITE" id="PS51277">
    <property type="entry name" value="BURP"/>
    <property type="match status" value="1"/>
</dbReference>
<keyword evidence="4" id="KW-1185">Reference proteome</keyword>
<keyword evidence="1" id="KW-0732">Signal</keyword>
<name>A0AAP0DUB3_9ASTR</name>
<dbReference type="InterPro" id="IPR004873">
    <property type="entry name" value="BURP_dom"/>
</dbReference>
<feature type="signal peptide" evidence="1">
    <location>
        <begin position="1"/>
        <end position="25"/>
    </location>
</feature>
<reference evidence="3 4" key="1">
    <citation type="submission" date="2024-04" db="EMBL/GenBank/DDBJ databases">
        <title>The reference genome of an endangered Asteraceae, Deinandra increscens subsp. villosa, native to the Central Coast of California.</title>
        <authorList>
            <person name="Guilliams M."/>
            <person name="Hasenstab-Lehman K."/>
            <person name="Meyer R."/>
            <person name="Mcevoy S."/>
        </authorList>
    </citation>
    <scope>NUCLEOTIDE SEQUENCE [LARGE SCALE GENOMIC DNA]</scope>
    <source>
        <tissue evidence="3">Leaf</tissue>
    </source>
</reference>
<protein>
    <recommendedName>
        <fullName evidence="2">BURP domain-containing protein</fullName>
    </recommendedName>
</protein>
<dbReference type="PANTHER" id="PTHR31236">
    <property type="entry name" value="BURP DOMAIN PROTEIN USPL1-LIKE"/>
    <property type="match status" value="1"/>
</dbReference>
<dbReference type="EMBL" id="JBCNJP010000007">
    <property type="protein sequence ID" value="KAK9077304.1"/>
    <property type="molecule type" value="Genomic_DNA"/>
</dbReference>
<dbReference type="SMART" id="SM01045">
    <property type="entry name" value="BURP"/>
    <property type="match status" value="1"/>
</dbReference>
<accession>A0AAP0DUB3</accession>
<dbReference type="Proteomes" id="UP001408789">
    <property type="component" value="Unassembled WGS sequence"/>
</dbReference>
<evidence type="ECO:0000256" key="1">
    <source>
        <dbReference type="SAM" id="SignalP"/>
    </source>
</evidence>
<organism evidence="3 4">
    <name type="scientific">Deinandra increscens subsp. villosa</name>
    <dbReference type="NCBI Taxonomy" id="3103831"/>
    <lineage>
        <taxon>Eukaryota</taxon>
        <taxon>Viridiplantae</taxon>
        <taxon>Streptophyta</taxon>
        <taxon>Embryophyta</taxon>
        <taxon>Tracheophyta</taxon>
        <taxon>Spermatophyta</taxon>
        <taxon>Magnoliopsida</taxon>
        <taxon>eudicotyledons</taxon>
        <taxon>Gunneridae</taxon>
        <taxon>Pentapetalae</taxon>
        <taxon>asterids</taxon>
        <taxon>campanulids</taxon>
        <taxon>Asterales</taxon>
        <taxon>Asteraceae</taxon>
        <taxon>Asteroideae</taxon>
        <taxon>Heliantheae alliance</taxon>
        <taxon>Madieae</taxon>
        <taxon>Madiinae</taxon>
        <taxon>Deinandra</taxon>
    </lineage>
</organism>
<evidence type="ECO:0000313" key="3">
    <source>
        <dbReference type="EMBL" id="KAK9077304.1"/>
    </source>
</evidence>
<feature type="domain" description="BURP" evidence="2">
    <location>
        <begin position="55"/>
        <end position="274"/>
    </location>
</feature>
<evidence type="ECO:0000313" key="4">
    <source>
        <dbReference type="Proteomes" id="UP001408789"/>
    </source>
</evidence>
<evidence type="ECO:0000259" key="2">
    <source>
        <dbReference type="PROSITE" id="PS51277"/>
    </source>
</evidence>